<comment type="caution">
    <text evidence="1">The sequence shown here is derived from an EMBL/GenBank/DDBJ whole genome shotgun (WGS) entry which is preliminary data.</text>
</comment>
<keyword evidence="2" id="KW-1185">Reference proteome</keyword>
<evidence type="ECO:0008006" key="3">
    <source>
        <dbReference type="Google" id="ProtNLM"/>
    </source>
</evidence>
<organism evidence="1 2">
    <name type="scientific">Vanrija albida</name>
    <dbReference type="NCBI Taxonomy" id="181172"/>
    <lineage>
        <taxon>Eukaryota</taxon>
        <taxon>Fungi</taxon>
        <taxon>Dikarya</taxon>
        <taxon>Basidiomycota</taxon>
        <taxon>Agaricomycotina</taxon>
        <taxon>Tremellomycetes</taxon>
        <taxon>Trichosporonales</taxon>
        <taxon>Trichosporonaceae</taxon>
        <taxon>Vanrija</taxon>
    </lineage>
</organism>
<evidence type="ECO:0000313" key="1">
    <source>
        <dbReference type="EMBL" id="KAL1407963.1"/>
    </source>
</evidence>
<reference evidence="1 2" key="1">
    <citation type="submission" date="2023-08" db="EMBL/GenBank/DDBJ databases">
        <title>Annotated Genome Sequence of Vanrija albida AlHP1.</title>
        <authorList>
            <person name="Herzog R."/>
        </authorList>
    </citation>
    <scope>NUCLEOTIDE SEQUENCE [LARGE SCALE GENOMIC DNA]</scope>
    <source>
        <strain evidence="1 2">AlHP1</strain>
    </source>
</reference>
<proteinExistence type="predicted"/>
<dbReference type="RefSeq" id="XP_069207907.1">
    <property type="nucleotide sequence ID" value="XM_069353265.1"/>
</dbReference>
<dbReference type="Proteomes" id="UP001565368">
    <property type="component" value="Unassembled WGS sequence"/>
</dbReference>
<accession>A0ABR3PZQ7</accession>
<sequence>MTQHSAPTLPNELIQSIVAELDPNSPTDRQALATLLRCSSAFWDLVAPVLYRSLAFDGDEVSFLIDGPHKPWETPAQLPLSDRKRRSLTFVRRMVIGGDIEPWILERLAAVSLPHTPLFPNVDKLHLGEPINYMAVWDHMPNPSHPPPKDFVLFNNPDLCAWEGGAHEKLGWLPMKGMRSFSFHGPQAKQFLFYSLRWDKHDDIAETYLEWVPPDWTTFRIYDDSGAGFMVRDSDALVRLEQTIRASHTGLSPIECYAYYEKEVCPWVHEYLENHAKFAAKSTPNSMIKVSTYSEEDVNSTTLPPVCDVCGELN</sequence>
<evidence type="ECO:0000313" key="2">
    <source>
        <dbReference type="Proteomes" id="UP001565368"/>
    </source>
</evidence>
<name>A0ABR3PZQ7_9TREE</name>
<gene>
    <name evidence="1" type="ORF">Q8F55_004760</name>
</gene>
<protein>
    <recommendedName>
        <fullName evidence="3">F-box domain-containing protein</fullName>
    </recommendedName>
</protein>
<dbReference type="GeneID" id="95985803"/>
<dbReference type="EMBL" id="JBBXJM010000004">
    <property type="protein sequence ID" value="KAL1407963.1"/>
    <property type="molecule type" value="Genomic_DNA"/>
</dbReference>